<evidence type="ECO:0000259" key="1">
    <source>
        <dbReference type="Pfam" id="PF01738"/>
    </source>
</evidence>
<dbReference type="Proteomes" id="UP001221757">
    <property type="component" value="Unassembled WGS sequence"/>
</dbReference>
<accession>A0AAD7D922</accession>
<protein>
    <recommendedName>
        <fullName evidence="1">Dienelactone hydrolase domain-containing protein</fullName>
    </recommendedName>
</protein>
<dbReference type="AlphaFoldDB" id="A0AAD7D922"/>
<organism evidence="2 3">
    <name type="scientific">Mycena rosella</name>
    <name type="common">Pink bonnet</name>
    <name type="synonym">Agaricus rosellus</name>
    <dbReference type="NCBI Taxonomy" id="1033263"/>
    <lineage>
        <taxon>Eukaryota</taxon>
        <taxon>Fungi</taxon>
        <taxon>Dikarya</taxon>
        <taxon>Basidiomycota</taxon>
        <taxon>Agaricomycotina</taxon>
        <taxon>Agaricomycetes</taxon>
        <taxon>Agaricomycetidae</taxon>
        <taxon>Agaricales</taxon>
        <taxon>Marasmiineae</taxon>
        <taxon>Mycenaceae</taxon>
        <taxon>Mycena</taxon>
    </lineage>
</organism>
<sequence length="191" mass="20248">METIGGIECYVPALPHERLCSSRSADDFARNGFKTVAPDYLHGDAVPEDLMTNPGTFDGGKWFAAPDTAGTRPLLDSVLAAFKADGVTSFGATGSCFGGRYVFDLAFDGVIAAAATSHPSLLQVPADLEKYAATAKAPFLINSCTTDGQFPLEAQAKTDEILTGFAPGDPKVKAGKEGEFKSTVEWMFKHM</sequence>
<feature type="domain" description="Dienelactone hydrolase" evidence="1">
    <location>
        <begin position="25"/>
        <end position="162"/>
    </location>
</feature>
<dbReference type="PANTHER" id="PTHR17630">
    <property type="entry name" value="DIENELACTONE HYDROLASE"/>
    <property type="match status" value="1"/>
</dbReference>
<evidence type="ECO:0000313" key="2">
    <source>
        <dbReference type="EMBL" id="KAJ7685919.1"/>
    </source>
</evidence>
<dbReference type="GO" id="GO:0016787">
    <property type="term" value="F:hydrolase activity"/>
    <property type="evidence" value="ECO:0007669"/>
    <property type="project" value="InterPro"/>
</dbReference>
<reference evidence="2" key="1">
    <citation type="submission" date="2023-03" db="EMBL/GenBank/DDBJ databases">
        <title>Massive genome expansion in bonnet fungi (Mycena s.s.) driven by repeated elements and novel gene families across ecological guilds.</title>
        <authorList>
            <consortium name="Lawrence Berkeley National Laboratory"/>
            <person name="Harder C.B."/>
            <person name="Miyauchi S."/>
            <person name="Viragh M."/>
            <person name="Kuo A."/>
            <person name="Thoen E."/>
            <person name="Andreopoulos B."/>
            <person name="Lu D."/>
            <person name="Skrede I."/>
            <person name="Drula E."/>
            <person name="Henrissat B."/>
            <person name="Morin E."/>
            <person name="Kohler A."/>
            <person name="Barry K."/>
            <person name="LaButti K."/>
            <person name="Morin E."/>
            <person name="Salamov A."/>
            <person name="Lipzen A."/>
            <person name="Mereny Z."/>
            <person name="Hegedus B."/>
            <person name="Baldrian P."/>
            <person name="Stursova M."/>
            <person name="Weitz H."/>
            <person name="Taylor A."/>
            <person name="Grigoriev I.V."/>
            <person name="Nagy L.G."/>
            <person name="Martin F."/>
            <person name="Kauserud H."/>
        </authorList>
    </citation>
    <scope>NUCLEOTIDE SEQUENCE</scope>
    <source>
        <strain evidence="2">CBHHK067</strain>
    </source>
</reference>
<dbReference type="SUPFAM" id="SSF53474">
    <property type="entry name" value="alpha/beta-Hydrolases"/>
    <property type="match status" value="1"/>
</dbReference>
<gene>
    <name evidence="2" type="ORF">B0H17DRAFT_1137260</name>
</gene>
<keyword evidence="3" id="KW-1185">Reference proteome</keyword>
<dbReference type="Gene3D" id="3.40.50.1820">
    <property type="entry name" value="alpha/beta hydrolase"/>
    <property type="match status" value="1"/>
</dbReference>
<dbReference type="PANTHER" id="PTHR17630:SF44">
    <property type="entry name" value="PROTEIN AIM2"/>
    <property type="match status" value="1"/>
</dbReference>
<name>A0AAD7D922_MYCRO</name>
<dbReference type="InterPro" id="IPR029058">
    <property type="entry name" value="AB_hydrolase_fold"/>
</dbReference>
<dbReference type="InterPro" id="IPR002925">
    <property type="entry name" value="Dienelactn_hydro"/>
</dbReference>
<proteinExistence type="predicted"/>
<comment type="caution">
    <text evidence="2">The sequence shown here is derived from an EMBL/GenBank/DDBJ whole genome shotgun (WGS) entry which is preliminary data.</text>
</comment>
<dbReference type="EMBL" id="JARKIE010000101">
    <property type="protein sequence ID" value="KAJ7685919.1"/>
    <property type="molecule type" value="Genomic_DNA"/>
</dbReference>
<evidence type="ECO:0000313" key="3">
    <source>
        <dbReference type="Proteomes" id="UP001221757"/>
    </source>
</evidence>
<dbReference type="Pfam" id="PF01738">
    <property type="entry name" value="DLH"/>
    <property type="match status" value="1"/>
</dbReference>